<keyword evidence="3" id="KW-1185">Reference proteome</keyword>
<gene>
    <name evidence="2" type="ORF">PG993_007809</name>
</gene>
<name>A0ABR1SYK0_9PEZI</name>
<sequence>MVYMPSFSWGQRSAALFEMTTTNFAETAIFVQWKRLLPALLPVERLPRSNPFLRVSYPQARHQSLDDGHKNKDTDVSVPLSQCSENHEGPREEVIFQRQLVLRQTIVARSHDR</sequence>
<evidence type="ECO:0000256" key="1">
    <source>
        <dbReference type="SAM" id="MobiDB-lite"/>
    </source>
</evidence>
<proteinExistence type="predicted"/>
<comment type="caution">
    <text evidence="2">The sequence shown here is derived from an EMBL/GenBank/DDBJ whole genome shotgun (WGS) entry which is preliminary data.</text>
</comment>
<evidence type="ECO:0000313" key="3">
    <source>
        <dbReference type="Proteomes" id="UP001444661"/>
    </source>
</evidence>
<evidence type="ECO:0000313" key="2">
    <source>
        <dbReference type="EMBL" id="KAK8039398.1"/>
    </source>
</evidence>
<accession>A0ABR1SYK0</accession>
<dbReference type="Proteomes" id="UP001444661">
    <property type="component" value="Unassembled WGS sequence"/>
</dbReference>
<feature type="region of interest" description="Disordered" evidence="1">
    <location>
        <begin position="63"/>
        <end position="86"/>
    </location>
</feature>
<protein>
    <submittedName>
        <fullName evidence="2">Uncharacterized protein</fullName>
    </submittedName>
</protein>
<organism evidence="2 3">
    <name type="scientific">Apiospora rasikravindrae</name>
    <dbReference type="NCBI Taxonomy" id="990691"/>
    <lineage>
        <taxon>Eukaryota</taxon>
        <taxon>Fungi</taxon>
        <taxon>Dikarya</taxon>
        <taxon>Ascomycota</taxon>
        <taxon>Pezizomycotina</taxon>
        <taxon>Sordariomycetes</taxon>
        <taxon>Xylariomycetidae</taxon>
        <taxon>Amphisphaeriales</taxon>
        <taxon>Apiosporaceae</taxon>
        <taxon>Apiospora</taxon>
    </lineage>
</organism>
<feature type="compositionally biased region" description="Basic and acidic residues" evidence="1">
    <location>
        <begin position="63"/>
        <end position="75"/>
    </location>
</feature>
<dbReference type="EMBL" id="JAQQWK010000006">
    <property type="protein sequence ID" value="KAK8039398.1"/>
    <property type="molecule type" value="Genomic_DNA"/>
</dbReference>
<reference evidence="2 3" key="1">
    <citation type="submission" date="2023-01" db="EMBL/GenBank/DDBJ databases">
        <title>Analysis of 21 Apiospora genomes using comparative genomics revels a genus with tremendous synthesis potential of carbohydrate active enzymes and secondary metabolites.</title>
        <authorList>
            <person name="Sorensen T."/>
        </authorList>
    </citation>
    <scope>NUCLEOTIDE SEQUENCE [LARGE SCALE GENOMIC DNA]</scope>
    <source>
        <strain evidence="2 3">CBS 33761</strain>
    </source>
</reference>